<dbReference type="SUPFAM" id="SSF102405">
    <property type="entry name" value="MCP/YpsA-like"/>
    <property type="match status" value="1"/>
</dbReference>
<organism evidence="4 5">
    <name type="scientific">Mucilaginibacter ginsenosidivorax</name>
    <dbReference type="NCBI Taxonomy" id="862126"/>
    <lineage>
        <taxon>Bacteria</taxon>
        <taxon>Pseudomonadati</taxon>
        <taxon>Bacteroidota</taxon>
        <taxon>Sphingobacteriia</taxon>
        <taxon>Sphingobacteriales</taxon>
        <taxon>Sphingobacteriaceae</taxon>
        <taxon>Mucilaginibacter</taxon>
    </lineage>
</organism>
<dbReference type="Proteomes" id="UP000321362">
    <property type="component" value="Chromosome"/>
</dbReference>
<comment type="similarity">
    <text evidence="1">Belongs to the DprA/Smf family.</text>
</comment>
<dbReference type="PANTHER" id="PTHR43022">
    <property type="entry name" value="PROTEIN SMF"/>
    <property type="match status" value="1"/>
</dbReference>
<evidence type="ECO:0000313" key="5">
    <source>
        <dbReference type="Proteomes" id="UP000321362"/>
    </source>
</evidence>
<dbReference type="InterPro" id="IPR057666">
    <property type="entry name" value="DrpA_SLOG"/>
</dbReference>
<dbReference type="PANTHER" id="PTHR43022:SF1">
    <property type="entry name" value="PROTEIN SMF"/>
    <property type="match status" value="1"/>
</dbReference>
<feature type="compositionally biased region" description="Polar residues" evidence="2">
    <location>
        <begin position="405"/>
        <end position="417"/>
    </location>
</feature>
<dbReference type="AlphaFoldDB" id="A0A5B8W2T3"/>
<dbReference type="EMBL" id="CP042437">
    <property type="protein sequence ID" value="QEC77819.1"/>
    <property type="molecule type" value="Genomic_DNA"/>
</dbReference>
<keyword evidence="5" id="KW-1185">Reference proteome</keyword>
<feature type="domain" description="Smf/DprA SLOG" evidence="3">
    <location>
        <begin position="82"/>
        <end position="293"/>
    </location>
</feature>
<protein>
    <recommendedName>
        <fullName evidence="3">Smf/DprA SLOG domain-containing protein</fullName>
    </recommendedName>
</protein>
<feature type="compositionally biased region" description="Basic and acidic residues" evidence="2">
    <location>
        <begin position="418"/>
        <end position="433"/>
    </location>
</feature>
<gene>
    <name evidence="4" type="ORF">FSB76_18435</name>
</gene>
<dbReference type="RefSeq" id="WP_147055867.1">
    <property type="nucleotide sequence ID" value="NZ_CP042437.1"/>
</dbReference>
<dbReference type="KEGG" id="mgk:FSB76_18435"/>
<dbReference type="OrthoDB" id="9785707at2"/>
<reference evidence="4 5" key="1">
    <citation type="journal article" date="2013" name="J. Microbiol.">
        <title>Mucilaginibacter ginsenosidivorax sp. nov., with ginsenoside converting activity isolated from sediment.</title>
        <authorList>
            <person name="Kim J.K."/>
            <person name="Choi T.E."/>
            <person name="Liu Q.M."/>
            <person name="Park H.Y."/>
            <person name="Yi T.H."/>
            <person name="Yoon M.H."/>
            <person name="Kim S.C."/>
            <person name="Im W.T."/>
        </authorList>
    </citation>
    <scope>NUCLEOTIDE SEQUENCE [LARGE SCALE GENOMIC DNA]</scope>
    <source>
        <strain evidence="4 5">KHI28</strain>
    </source>
</reference>
<dbReference type="GO" id="GO:0009294">
    <property type="term" value="P:DNA-mediated transformation"/>
    <property type="evidence" value="ECO:0007669"/>
    <property type="project" value="InterPro"/>
</dbReference>
<evidence type="ECO:0000256" key="1">
    <source>
        <dbReference type="ARBA" id="ARBA00006525"/>
    </source>
</evidence>
<feature type="region of interest" description="Disordered" evidence="2">
    <location>
        <begin position="356"/>
        <end position="446"/>
    </location>
</feature>
<evidence type="ECO:0000259" key="3">
    <source>
        <dbReference type="Pfam" id="PF02481"/>
    </source>
</evidence>
<proteinExistence type="inferred from homology"/>
<dbReference type="Pfam" id="PF02481">
    <property type="entry name" value="DNA_processg_A"/>
    <property type="match status" value="1"/>
</dbReference>
<sequence length="446" mass="48569">MAIRTEDLVRILQLRGMGRKTAKKLCDLDFSGDTADLVDFILEVSSSKTLQRFPEYSKPDINEAFKKGDDILEKSDRGNIKITSFYDKKFPPALTNIIDPPLIINTKGNLDDLSNLIGVAVIGTREPSPAGIKAGEYFGKQLALQNFNVVSGLAKGCDASGHRGCLSVNGFTTAILAHGLHTIYPKENYALAEEILDKGGVLLSEYFVGTGALANYFVERDRLQAGLSEATIVIQTDEKGGTMHAVNATLVSRKSLAAIKYKGAELEYSKTKGNEKLIREGKAFALTSDNLIEFISLFNKSETANSLPAPALLTKQENSVELTESANSEIPAVEPEKHVISEAPTVEPEHPVTHEIPTVEPEHPETSEIPTVKPEQSVTSEMPTVEPEQPVTSNMPTVEPEKSLTSDVPTVKPLTSTAKEKPSKGQVAKERKESVKKKITNQPKLF</sequence>
<name>A0A5B8W2T3_9SPHI</name>
<accession>A0A5B8W2T3</accession>
<evidence type="ECO:0000256" key="2">
    <source>
        <dbReference type="SAM" id="MobiDB-lite"/>
    </source>
</evidence>
<evidence type="ECO:0000313" key="4">
    <source>
        <dbReference type="EMBL" id="QEC77819.1"/>
    </source>
</evidence>
<dbReference type="InterPro" id="IPR003488">
    <property type="entry name" value="DprA"/>
</dbReference>
<dbReference type="Gene3D" id="3.40.50.450">
    <property type="match status" value="1"/>
</dbReference>